<dbReference type="Proteomes" id="UP000281553">
    <property type="component" value="Unassembled WGS sequence"/>
</dbReference>
<dbReference type="EMBL" id="UYRU01051018">
    <property type="protein sequence ID" value="VDN11232.1"/>
    <property type="molecule type" value="Genomic_DNA"/>
</dbReference>
<evidence type="ECO:0000256" key="1">
    <source>
        <dbReference type="SAM" id="MobiDB-lite"/>
    </source>
</evidence>
<reference evidence="2 3" key="1">
    <citation type="submission" date="2018-11" db="EMBL/GenBank/DDBJ databases">
        <authorList>
            <consortium name="Pathogen Informatics"/>
        </authorList>
    </citation>
    <scope>NUCLEOTIDE SEQUENCE [LARGE SCALE GENOMIC DNA]</scope>
</reference>
<dbReference type="OrthoDB" id="10316184at2759"/>
<evidence type="ECO:0000313" key="2">
    <source>
        <dbReference type="EMBL" id="VDN11232.1"/>
    </source>
</evidence>
<evidence type="ECO:0000313" key="3">
    <source>
        <dbReference type="Proteomes" id="UP000281553"/>
    </source>
</evidence>
<protein>
    <submittedName>
        <fullName evidence="2">Uncharacterized protein</fullName>
    </submittedName>
</protein>
<dbReference type="AlphaFoldDB" id="A0A3P7NRX9"/>
<keyword evidence="3" id="KW-1185">Reference proteome</keyword>
<name>A0A3P7NRX9_DIBLA</name>
<gene>
    <name evidence="2" type="ORF">DILT_LOCUS7063</name>
</gene>
<proteinExistence type="predicted"/>
<organism evidence="2 3">
    <name type="scientific">Dibothriocephalus latus</name>
    <name type="common">Fish tapeworm</name>
    <name type="synonym">Diphyllobothrium latum</name>
    <dbReference type="NCBI Taxonomy" id="60516"/>
    <lineage>
        <taxon>Eukaryota</taxon>
        <taxon>Metazoa</taxon>
        <taxon>Spiralia</taxon>
        <taxon>Lophotrochozoa</taxon>
        <taxon>Platyhelminthes</taxon>
        <taxon>Cestoda</taxon>
        <taxon>Eucestoda</taxon>
        <taxon>Diphyllobothriidea</taxon>
        <taxon>Diphyllobothriidae</taxon>
        <taxon>Dibothriocephalus</taxon>
    </lineage>
</organism>
<sequence>MPSHRLTNLGDRGEEDSRVSQGNHGFDWPISVATPKIESEDHKDVYSQNNTGSAPEAAVNVILSESVNNKSSNLQKTSGTTAYVFVSLGEKTKIHTLREIELELRVRSANYESDSDMTGYYKLLEMVGIKLDRSVSPILNQANHLKDVQSTDPLNNEEIEKLTHNGTPVASKSRTEDDIKAKYPEGSPIIPALEEKLPAHVPQHVFPPENLGNNVCFPVILTIFRLSDGFVQLQNAENSYSCQALPFQVNMNFPTTAGYNRLYDRFFPSLAFPNPNKLLSRPHLQPFIMQKLLQQQNLAKFGYLADSALNLLQWRNFQNMMAGYSPVPEFQQFSNSNCTTYSPANGAAVCTSPGPMGTNPQDYRQQIQQEEGHQSFGG</sequence>
<feature type="region of interest" description="Disordered" evidence="1">
    <location>
        <begin position="1"/>
        <end position="26"/>
    </location>
</feature>
<accession>A0A3P7NRX9</accession>